<reference evidence="1 2" key="1">
    <citation type="journal article" date="2019" name="Environ. Microbiol.">
        <title>At the nexus of three kingdoms: the genome of the mycorrhizal fungus Gigaspora margarita provides insights into plant, endobacterial and fungal interactions.</title>
        <authorList>
            <person name="Venice F."/>
            <person name="Ghignone S."/>
            <person name="Salvioli di Fossalunga A."/>
            <person name="Amselem J."/>
            <person name="Novero M."/>
            <person name="Xianan X."/>
            <person name="Sedzielewska Toro K."/>
            <person name="Morin E."/>
            <person name="Lipzen A."/>
            <person name="Grigoriev I.V."/>
            <person name="Henrissat B."/>
            <person name="Martin F.M."/>
            <person name="Bonfante P."/>
        </authorList>
    </citation>
    <scope>NUCLEOTIDE SEQUENCE [LARGE SCALE GENOMIC DNA]</scope>
    <source>
        <strain evidence="1 2">BEG34</strain>
    </source>
</reference>
<evidence type="ECO:0000313" key="1">
    <source>
        <dbReference type="EMBL" id="KAF0552462.1"/>
    </source>
</evidence>
<dbReference type="EMBL" id="WTPW01000066">
    <property type="protein sequence ID" value="KAF0552462.1"/>
    <property type="molecule type" value="Genomic_DNA"/>
</dbReference>
<sequence length="138" mass="15712">MEGSEKINDTITNLDGDVNLSEEIKSFSVLAQEKRQIFIRNTLLRQTSTDIWHPILATEQKANALKDESGMRKEELIAIINSVLVSIPKSQCSKYTNLKNKSRVILLTILQEIRDLSNNKEIVDEENIISKLVDEEIT</sequence>
<name>A0A8H4B1E4_GIGMA</name>
<organism evidence="1 2">
    <name type="scientific">Gigaspora margarita</name>
    <dbReference type="NCBI Taxonomy" id="4874"/>
    <lineage>
        <taxon>Eukaryota</taxon>
        <taxon>Fungi</taxon>
        <taxon>Fungi incertae sedis</taxon>
        <taxon>Mucoromycota</taxon>
        <taxon>Glomeromycotina</taxon>
        <taxon>Glomeromycetes</taxon>
        <taxon>Diversisporales</taxon>
        <taxon>Gigasporaceae</taxon>
        <taxon>Gigaspora</taxon>
    </lineage>
</organism>
<proteinExistence type="predicted"/>
<protein>
    <submittedName>
        <fullName evidence="1">Uncharacterized protein</fullName>
    </submittedName>
</protein>
<dbReference type="AlphaFoldDB" id="A0A8H4B1E4"/>
<keyword evidence="2" id="KW-1185">Reference proteome</keyword>
<comment type="caution">
    <text evidence="1">The sequence shown here is derived from an EMBL/GenBank/DDBJ whole genome shotgun (WGS) entry which is preliminary data.</text>
</comment>
<dbReference type="OrthoDB" id="2399739at2759"/>
<accession>A0A8H4B1E4</accession>
<gene>
    <name evidence="1" type="ORF">F8M41_021778</name>
</gene>
<evidence type="ECO:0000313" key="2">
    <source>
        <dbReference type="Proteomes" id="UP000439903"/>
    </source>
</evidence>
<dbReference type="Proteomes" id="UP000439903">
    <property type="component" value="Unassembled WGS sequence"/>
</dbReference>